<keyword evidence="3" id="KW-0804">Transcription</keyword>
<organism evidence="5 6">
    <name type="scientific">Paraburkholderia solitsugae</name>
    <dbReference type="NCBI Taxonomy" id="2675748"/>
    <lineage>
        <taxon>Bacteria</taxon>
        <taxon>Pseudomonadati</taxon>
        <taxon>Pseudomonadota</taxon>
        <taxon>Betaproteobacteria</taxon>
        <taxon>Burkholderiales</taxon>
        <taxon>Burkholderiaceae</taxon>
        <taxon>Paraburkholderia</taxon>
    </lineage>
</organism>
<evidence type="ECO:0000313" key="5">
    <source>
        <dbReference type="EMBL" id="NPT47457.1"/>
    </source>
</evidence>
<dbReference type="InterPro" id="IPR020449">
    <property type="entry name" value="Tscrpt_reg_AraC-type_HTH"/>
</dbReference>
<reference evidence="5 6" key="1">
    <citation type="submission" date="2019-11" db="EMBL/GenBank/DDBJ databases">
        <title>Metabolism of dissolved organic matter in forest soils.</title>
        <authorList>
            <person name="Cyle K.T."/>
            <person name="Wilhelm R.C."/>
            <person name="Martinez C.E."/>
        </authorList>
    </citation>
    <scope>NUCLEOTIDE SEQUENCE [LARGE SCALE GENOMIC DNA]</scope>
    <source>
        <strain evidence="5 6">1N</strain>
    </source>
</reference>
<keyword evidence="2" id="KW-0238">DNA-binding</keyword>
<dbReference type="PANTHER" id="PTHR46796:SF7">
    <property type="entry name" value="ARAC FAMILY TRANSCRIPTIONAL REGULATOR"/>
    <property type="match status" value="1"/>
</dbReference>
<dbReference type="PANTHER" id="PTHR46796">
    <property type="entry name" value="HTH-TYPE TRANSCRIPTIONAL ACTIVATOR RHAS-RELATED"/>
    <property type="match status" value="1"/>
</dbReference>
<evidence type="ECO:0000259" key="4">
    <source>
        <dbReference type="PROSITE" id="PS01124"/>
    </source>
</evidence>
<dbReference type="SUPFAM" id="SSF46689">
    <property type="entry name" value="Homeodomain-like"/>
    <property type="match status" value="2"/>
</dbReference>
<evidence type="ECO:0000313" key="6">
    <source>
        <dbReference type="Proteomes" id="UP000652198"/>
    </source>
</evidence>
<keyword evidence="1" id="KW-0805">Transcription regulation</keyword>
<proteinExistence type="predicted"/>
<dbReference type="PROSITE" id="PS01124">
    <property type="entry name" value="HTH_ARAC_FAMILY_2"/>
    <property type="match status" value="1"/>
</dbReference>
<dbReference type="Gene3D" id="1.10.10.60">
    <property type="entry name" value="Homeodomain-like"/>
    <property type="match status" value="2"/>
</dbReference>
<dbReference type="PRINTS" id="PR00032">
    <property type="entry name" value="HTHARAC"/>
</dbReference>
<dbReference type="EMBL" id="WOEY01000164">
    <property type="protein sequence ID" value="NPT47457.1"/>
    <property type="molecule type" value="Genomic_DNA"/>
</dbReference>
<dbReference type="InterPro" id="IPR032783">
    <property type="entry name" value="AraC_lig"/>
</dbReference>
<dbReference type="Pfam" id="PF12852">
    <property type="entry name" value="Cupin_6"/>
    <property type="match status" value="1"/>
</dbReference>
<gene>
    <name evidence="5" type="ORF">GNZ12_40460</name>
</gene>
<dbReference type="RefSeq" id="WP_172318089.1">
    <property type="nucleotide sequence ID" value="NZ_WOEY01000164.1"/>
</dbReference>
<protein>
    <submittedName>
        <fullName evidence="5">Helix-turn-helix domain-containing protein</fullName>
    </submittedName>
</protein>
<dbReference type="SMART" id="SM00342">
    <property type="entry name" value="HTH_ARAC"/>
    <property type="match status" value="1"/>
</dbReference>
<evidence type="ECO:0000256" key="2">
    <source>
        <dbReference type="ARBA" id="ARBA00023125"/>
    </source>
</evidence>
<keyword evidence="6" id="KW-1185">Reference proteome</keyword>
<evidence type="ECO:0000256" key="3">
    <source>
        <dbReference type="ARBA" id="ARBA00023163"/>
    </source>
</evidence>
<name>A0ABX2C6E2_9BURK</name>
<dbReference type="InterPro" id="IPR050204">
    <property type="entry name" value="AraC_XylS_family_regulators"/>
</dbReference>
<dbReference type="InterPro" id="IPR009057">
    <property type="entry name" value="Homeodomain-like_sf"/>
</dbReference>
<sequence length="319" mass="34427">MDLLSRFLSLIPVTGRLELRCHFGAPWKISQGVAGAREIPYHLLMSGHAVLEDGNGPPEQLVAGDIILFPAGSAHLIHDGSGEPAKPEFTSNNASLVVVENDGIGETADFLCGRFLLGAVPDRLLRDHLPGRMVVRSALTDQAIGAGEPERSISHTRLMRLIGLMKEEALDPGLGSEMLVSHFSAALFTLTLRFATEAAQQPVGLMALARRPRLQPAVSAMFETPGEPWTLDELSSLCNMSKATFVRQFQQAIGRSASDLLTEVRMTIAGRMLLQTANPVAAIAESVGYQSDAAFQRVFKRHIGITPARWRSSGGNLQA</sequence>
<dbReference type="Pfam" id="PF12833">
    <property type="entry name" value="HTH_18"/>
    <property type="match status" value="1"/>
</dbReference>
<dbReference type="InterPro" id="IPR018060">
    <property type="entry name" value="HTH_AraC"/>
</dbReference>
<feature type="domain" description="HTH araC/xylS-type" evidence="4">
    <location>
        <begin position="215"/>
        <end position="313"/>
    </location>
</feature>
<comment type="caution">
    <text evidence="5">The sequence shown here is derived from an EMBL/GenBank/DDBJ whole genome shotgun (WGS) entry which is preliminary data.</text>
</comment>
<dbReference type="Proteomes" id="UP000652198">
    <property type="component" value="Unassembled WGS sequence"/>
</dbReference>
<accession>A0ABX2C6E2</accession>
<evidence type="ECO:0000256" key="1">
    <source>
        <dbReference type="ARBA" id="ARBA00023015"/>
    </source>
</evidence>